<evidence type="ECO:0000313" key="3">
    <source>
        <dbReference type="Proteomes" id="UP000054324"/>
    </source>
</evidence>
<dbReference type="KEGG" id="ovi:T265_14649"/>
<dbReference type="EMBL" id="KL596851">
    <property type="protein sequence ID" value="KER23375.1"/>
    <property type="molecule type" value="Genomic_DNA"/>
</dbReference>
<dbReference type="RefSeq" id="XP_009172876.1">
    <property type="nucleotide sequence ID" value="XM_009174612.1"/>
</dbReference>
<protein>
    <submittedName>
        <fullName evidence="2">Uncharacterized protein</fullName>
    </submittedName>
</protein>
<evidence type="ECO:0000313" key="2">
    <source>
        <dbReference type="EMBL" id="KER23375.1"/>
    </source>
</evidence>
<feature type="non-terminal residue" evidence="2">
    <location>
        <position position="100"/>
    </location>
</feature>
<gene>
    <name evidence="2" type="ORF">T265_14649</name>
</gene>
<keyword evidence="3" id="KW-1185">Reference proteome</keyword>
<organism evidence="2 3">
    <name type="scientific">Opisthorchis viverrini</name>
    <name type="common">Southeast Asian liver fluke</name>
    <dbReference type="NCBI Taxonomy" id="6198"/>
    <lineage>
        <taxon>Eukaryota</taxon>
        <taxon>Metazoa</taxon>
        <taxon>Spiralia</taxon>
        <taxon>Lophotrochozoa</taxon>
        <taxon>Platyhelminthes</taxon>
        <taxon>Trematoda</taxon>
        <taxon>Digenea</taxon>
        <taxon>Opisthorchiida</taxon>
        <taxon>Opisthorchiata</taxon>
        <taxon>Opisthorchiidae</taxon>
        <taxon>Opisthorchis</taxon>
    </lineage>
</organism>
<reference evidence="2 3" key="1">
    <citation type="submission" date="2013-11" db="EMBL/GenBank/DDBJ databases">
        <title>Opisthorchis viverrini - life in the bile duct.</title>
        <authorList>
            <person name="Young N.D."/>
            <person name="Nagarajan N."/>
            <person name="Lin S.J."/>
            <person name="Korhonen P.K."/>
            <person name="Jex A.R."/>
            <person name="Hall R.S."/>
            <person name="Safavi-Hemami H."/>
            <person name="Kaewkong W."/>
            <person name="Bertrand D."/>
            <person name="Gao S."/>
            <person name="Seet Q."/>
            <person name="Wongkham S."/>
            <person name="Teh B.T."/>
            <person name="Wongkham C."/>
            <person name="Intapan P.M."/>
            <person name="Maleewong W."/>
            <person name="Yang X."/>
            <person name="Hu M."/>
            <person name="Wang Z."/>
            <person name="Hofmann A."/>
            <person name="Sternberg P.W."/>
            <person name="Tan P."/>
            <person name="Wang J."/>
            <person name="Gasser R.B."/>
        </authorList>
    </citation>
    <scope>NUCLEOTIDE SEQUENCE [LARGE SCALE GENOMIC DNA]</scope>
</reference>
<dbReference type="Proteomes" id="UP000054324">
    <property type="component" value="Unassembled WGS sequence"/>
</dbReference>
<proteinExistence type="predicted"/>
<sequence>MGIKLAVLAGYVAYVVINLLMWIAFTAALRKTGRCITILALNSLANFGFSLLEWESLKEEDKGHQMKIGYIADEPMEESALRLSWLQRRENEISVKHYKG</sequence>
<keyword evidence="1" id="KW-1133">Transmembrane helix</keyword>
<name>A0A074ZJ48_OPIVI</name>
<keyword evidence="1" id="KW-0472">Membrane</keyword>
<accession>A0A074ZJ48</accession>
<dbReference type="AlphaFoldDB" id="A0A074ZJ48"/>
<evidence type="ECO:0000256" key="1">
    <source>
        <dbReference type="SAM" id="Phobius"/>
    </source>
</evidence>
<dbReference type="GeneID" id="20328815"/>
<dbReference type="CTD" id="20328815"/>
<keyword evidence="1" id="KW-0812">Transmembrane</keyword>
<dbReference type="OrthoDB" id="5854584at2759"/>
<feature type="transmembrane region" description="Helical" evidence="1">
    <location>
        <begin position="6"/>
        <end position="29"/>
    </location>
</feature>